<accession>A0A9Q9IB79</accession>
<reference evidence="1" key="1">
    <citation type="submission" date="2021-04" db="EMBL/GenBank/DDBJ databases">
        <title>Dactylosporangium aurantiacum NRRL B-8018 full assembly.</title>
        <authorList>
            <person name="Hartkoorn R.C."/>
            <person name="Beaudoing E."/>
            <person name="Hot D."/>
        </authorList>
    </citation>
    <scope>NUCLEOTIDE SEQUENCE</scope>
    <source>
        <strain evidence="1">NRRL B-8018</strain>
    </source>
</reference>
<dbReference type="GO" id="GO:0006790">
    <property type="term" value="P:sulfur compound metabolic process"/>
    <property type="evidence" value="ECO:0007669"/>
    <property type="project" value="TreeGrafter"/>
</dbReference>
<gene>
    <name evidence="1" type="ORF">Daura_38885</name>
</gene>
<dbReference type="KEGG" id="daur:Daura_38885"/>
<dbReference type="SUPFAM" id="SSF52540">
    <property type="entry name" value="P-loop containing nucleoside triphosphate hydrolases"/>
    <property type="match status" value="1"/>
</dbReference>
<dbReference type="AlphaFoldDB" id="A0A9Q9IB79"/>
<keyword evidence="2" id="KW-1185">Reference proteome</keyword>
<protein>
    <submittedName>
        <fullName evidence="1">Sulfotransferase</fullName>
    </submittedName>
</protein>
<dbReference type="GO" id="GO:0001517">
    <property type="term" value="F:N-acetylglucosamine 6-O-sulfotransferase activity"/>
    <property type="evidence" value="ECO:0007669"/>
    <property type="project" value="TreeGrafter"/>
</dbReference>
<dbReference type="Gene3D" id="3.40.50.300">
    <property type="entry name" value="P-loop containing nucleotide triphosphate hydrolases"/>
    <property type="match status" value="1"/>
</dbReference>
<dbReference type="InterPro" id="IPR051135">
    <property type="entry name" value="Gal/GlcNAc/GalNAc_ST"/>
</dbReference>
<dbReference type="GO" id="GO:0006044">
    <property type="term" value="P:N-acetylglucosamine metabolic process"/>
    <property type="evidence" value="ECO:0007669"/>
    <property type="project" value="TreeGrafter"/>
</dbReference>
<organism evidence="1 2">
    <name type="scientific">Dactylosporangium aurantiacum</name>
    <dbReference type="NCBI Taxonomy" id="35754"/>
    <lineage>
        <taxon>Bacteria</taxon>
        <taxon>Bacillati</taxon>
        <taxon>Actinomycetota</taxon>
        <taxon>Actinomycetes</taxon>
        <taxon>Micromonosporales</taxon>
        <taxon>Micromonosporaceae</taxon>
        <taxon>Dactylosporangium</taxon>
    </lineage>
</organism>
<dbReference type="InterPro" id="IPR027417">
    <property type="entry name" value="P-loop_NTPase"/>
</dbReference>
<dbReference type="Proteomes" id="UP001058003">
    <property type="component" value="Chromosome"/>
</dbReference>
<evidence type="ECO:0000313" key="1">
    <source>
        <dbReference type="EMBL" id="UWZ52561.1"/>
    </source>
</evidence>
<dbReference type="PANTHER" id="PTHR10704">
    <property type="entry name" value="CARBOHYDRATE SULFOTRANSFERASE"/>
    <property type="match status" value="1"/>
</dbReference>
<sequence length="314" mass="35264">MHTDSPPPTRVLYLAGWGRSGSTLAEGMLDQVPGLVGVGEIKFLWERGLLQNRRCSCGTPLRSCGFWVEVLHEAFGRVPDDDELRELDEASRRFRTRHLPGMLLRPTHPPDAGELGWYYAALARLYRAVAKVGGADVVVDSSKFPSYLTALLQAPGLDVRVAHIVRDPRAVAYSWQRHKEDPDAPNGELMPRMHPACTALYWSAWNLATERITRRAGLPYLRFRYEDLVTEPDATLLAVTRLSGVPAAPVRVGDRGELFVRRTHQVSGNPVRFRSGAVPLRLDDEWTLSMAPRHRRLTGAVTAPLRHRYGYRDS</sequence>
<dbReference type="Pfam" id="PF13469">
    <property type="entry name" value="Sulfotransfer_3"/>
    <property type="match status" value="1"/>
</dbReference>
<dbReference type="PANTHER" id="PTHR10704:SF44">
    <property type="entry name" value="LD35051P-RELATED"/>
    <property type="match status" value="1"/>
</dbReference>
<name>A0A9Q9IB79_9ACTN</name>
<dbReference type="EMBL" id="CP073767">
    <property type="protein sequence ID" value="UWZ52561.1"/>
    <property type="molecule type" value="Genomic_DNA"/>
</dbReference>
<proteinExistence type="predicted"/>
<evidence type="ECO:0000313" key="2">
    <source>
        <dbReference type="Proteomes" id="UP001058003"/>
    </source>
</evidence>
<dbReference type="RefSeq" id="WP_081971410.1">
    <property type="nucleotide sequence ID" value="NZ_CP073767.1"/>
</dbReference>
<dbReference type="OrthoDB" id="663914at2"/>